<reference evidence="1 2" key="1">
    <citation type="submission" date="2018-10" db="EMBL/GenBank/DDBJ databases">
        <title>Genomic Encyclopedia of Type Strains, Phase IV (KMG-IV): sequencing the most valuable type-strain genomes for metagenomic binning, comparative biology and taxonomic classification.</title>
        <authorList>
            <person name="Goeker M."/>
        </authorList>
    </citation>
    <scope>NUCLEOTIDE SEQUENCE [LARGE SCALE GENOMIC DNA]</scope>
    <source>
        <strain evidence="1 2">DSM 23229</strain>
    </source>
</reference>
<comment type="caution">
    <text evidence="1">The sequence shown here is derived from an EMBL/GenBank/DDBJ whole genome shotgun (WGS) entry which is preliminary data.</text>
</comment>
<sequence>MSISPIEASIREDGLIELCCTRCQPVRSERYFNWHHFFSFTVARLPDDGHYVCCRRCGAGNAVHARMPVIDPAVLTPIAHETVSPGRPV</sequence>
<organism evidence="1 2">
    <name type="scientific">Kushneria sinocarnis</name>
    <dbReference type="NCBI Taxonomy" id="595502"/>
    <lineage>
        <taxon>Bacteria</taxon>
        <taxon>Pseudomonadati</taxon>
        <taxon>Pseudomonadota</taxon>
        <taxon>Gammaproteobacteria</taxon>
        <taxon>Oceanospirillales</taxon>
        <taxon>Halomonadaceae</taxon>
        <taxon>Kushneria</taxon>
    </lineage>
</organism>
<proteinExistence type="predicted"/>
<evidence type="ECO:0000313" key="2">
    <source>
        <dbReference type="Proteomes" id="UP000281975"/>
    </source>
</evidence>
<dbReference type="OrthoDB" id="9892716at2"/>
<evidence type="ECO:0000313" key="1">
    <source>
        <dbReference type="EMBL" id="RKR02450.1"/>
    </source>
</evidence>
<keyword evidence="2" id="KW-1185">Reference proteome</keyword>
<accession>A0A420WV60</accession>
<dbReference type="AlphaFoldDB" id="A0A420WV60"/>
<protein>
    <submittedName>
        <fullName evidence="1">Uncharacterized protein</fullName>
    </submittedName>
</protein>
<dbReference type="Proteomes" id="UP000281975">
    <property type="component" value="Unassembled WGS sequence"/>
</dbReference>
<dbReference type="EMBL" id="RBIN01000006">
    <property type="protein sequence ID" value="RKR02450.1"/>
    <property type="molecule type" value="Genomic_DNA"/>
</dbReference>
<name>A0A420WV60_9GAMM</name>
<dbReference type="RefSeq" id="WP_121173107.1">
    <property type="nucleotide sequence ID" value="NZ_RBIN01000006.1"/>
</dbReference>
<gene>
    <name evidence="1" type="ORF">C7446_2165</name>
</gene>